<dbReference type="SUPFAM" id="SSF56954">
    <property type="entry name" value="Outer membrane efflux proteins (OEP)"/>
    <property type="match status" value="1"/>
</dbReference>
<evidence type="ECO:0000313" key="2">
    <source>
        <dbReference type="EMBL" id="NMG03067.1"/>
    </source>
</evidence>
<evidence type="ECO:0000313" key="3">
    <source>
        <dbReference type="Proteomes" id="UP000599523"/>
    </source>
</evidence>
<keyword evidence="1" id="KW-0732">Signal</keyword>
<name>A0A972JB41_9RHOO</name>
<dbReference type="Gene3D" id="1.20.1600.10">
    <property type="entry name" value="Outer membrane efflux proteins (OEP)"/>
    <property type="match status" value="1"/>
</dbReference>
<proteinExistence type="predicted"/>
<gene>
    <name evidence="2" type="ORF">GPA21_08775</name>
</gene>
<keyword evidence="3" id="KW-1185">Reference proteome</keyword>
<feature type="signal peptide" evidence="1">
    <location>
        <begin position="1"/>
        <end position="21"/>
    </location>
</feature>
<dbReference type="EMBL" id="WTVM01000041">
    <property type="protein sequence ID" value="NMG03067.1"/>
    <property type="molecule type" value="Genomic_DNA"/>
</dbReference>
<dbReference type="AlphaFoldDB" id="A0A972JB41"/>
<dbReference type="GO" id="GO:0015562">
    <property type="term" value="F:efflux transmembrane transporter activity"/>
    <property type="evidence" value="ECO:0007669"/>
    <property type="project" value="InterPro"/>
</dbReference>
<sequence>MRTRHLAGLLAAGLLPIAAQSAPPYDPAAPVPAPQYAPLPLLGTLPQMGELNWREANETVGQFTRGHIDVLRWESENPVTGQLESVPEGALMSAAQALRLALSTRPDLLATSAMSRAERAQADIAAATFSRDVLRAWVSAVAAEAALENAGKAYGAAETGAELAARMTRVGNWGQDRLLGEQLSLKDAGVGLIAARQEATRAREALARTTGLWGEAVQFTLPTSLPALPAAAIDATGLEAAALSRHPMLPLATQEAERARRAQGTNAQARWQALGAEAVEQMLGELASDESVLSQPPAAAALIDLRRAAVGHDAPHAFRTIADAESLAVSVRSQVREAYVNYRIAHDLAVQAASRKDMQTAKQEEVLLRYNGMLKSTWDLLDAARERLAADTSAAQALRDFWLAHANLQAVLAGADYPGADAVSQAAGKKAAGGH</sequence>
<reference evidence="2" key="1">
    <citation type="submission" date="2019-12" db="EMBL/GenBank/DDBJ databases">
        <title>Comparative genomics gives insights into the taxonomy of the Azoarcus-Aromatoleum group and reveals separate origins of nif in the plant-associated Azoarcus and non-plant-associated Aromatoleum sub-groups.</title>
        <authorList>
            <person name="Lafos M."/>
            <person name="Maluk M."/>
            <person name="Batista M."/>
            <person name="Junghare M."/>
            <person name="Carmona M."/>
            <person name="Faoro H."/>
            <person name="Cruz L.M."/>
            <person name="Battistoni F."/>
            <person name="De Souza E."/>
            <person name="Pedrosa F."/>
            <person name="Chen W.-M."/>
            <person name="Poole P.S."/>
            <person name="Dixon R.A."/>
            <person name="James E.K."/>
        </authorList>
    </citation>
    <scope>NUCLEOTIDE SEQUENCE</scope>
    <source>
        <strain evidence="2">NSC3</strain>
    </source>
</reference>
<accession>A0A972JB41</accession>
<dbReference type="Proteomes" id="UP000599523">
    <property type="component" value="Unassembled WGS sequence"/>
</dbReference>
<protein>
    <submittedName>
        <fullName evidence="2">TolC family protein</fullName>
    </submittedName>
</protein>
<comment type="caution">
    <text evidence="2">The sequence shown here is derived from an EMBL/GenBank/DDBJ whole genome shotgun (WGS) entry which is preliminary data.</text>
</comment>
<organism evidence="2 3">
    <name type="scientific">Azoarcus taiwanensis</name>
    <dbReference type="NCBI Taxonomy" id="666964"/>
    <lineage>
        <taxon>Bacteria</taxon>
        <taxon>Pseudomonadati</taxon>
        <taxon>Pseudomonadota</taxon>
        <taxon>Betaproteobacteria</taxon>
        <taxon>Rhodocyclales</taxon>
        <taxon>Zoogloeaceae</taxon>
        <taxon>Azoarcus</taxon>
    </lineage>
</organism>
<feature type="chain" id="PRO_5037398876" evidence="1">
    <location>
        <begin position="22"/>
        <end position="435"/>
    </location>
</feature>
<evidence type="ECO:0000256" key="1">
    <source>
        <dbReference type="SAM" id="SignalP"/>
    </source>
</evidence>